<sequence>MVSGVIGTRQSTDEKDRGDDESSDDRSEHGQPGLSELEGASNPSDKHEIALAVPFADIPNSSGPTNQDERDNIAPTNPFRAQSRGPGVPFPFTGMPGSRPDWDADMIDRNPFATRRRELVPPFPRSPRSPKPAK</sequence>
<comment type="caution">
    <text evidence="2">The sequence shown here is derived from an EMBL/GenBank/DDBJ whole genome shotgun (WGS) entry which is preliminary data.</text>
</comment>
<evidence type="ECO:0000256" key="1">
    <source>
        <dbReference type="SAM" id="MobiDB-lite"/>
    </source>
</evidence>
<evidence type="ECO:0000313" key="3">
    <source>
        <dbReference type="Proteomes" id="UP000324585"/>
    </source>
</evidence>
<organism evidence="2 3">
    <name type="scientific">Porphyridium purpureum</name>
    <name type="common">Red alga</name>
    <name type="synonym">Porphyridium cruentum</name>
    <dbReference type="NCBI Taxonomy" id="35688"/>
    <lineage>
        <taxon>Eukaryota</taxon>
        <taxon>Rhodophyta</taxon>
        <taxon>Bangiophyceae</taxon>
        <taxon>Porphyridiales</taxon>
        <taxon>Porphyridiaceae</taxon>
        <taxon>Porphyridium</taxon>
    </lineage>
</organism>
<protein>
    <submittedName>
        <fullName evidence="2">Uncharacterized protein</fullName>
    </submittedName>
</protein>
<dbReference type="EMBL" id="VRMN01000007">
    <property type="protein sequence ID" value="KAA8493213.1"/>
    <property type="molecule type" value="Genomic_DNA"/>
</dbReference>
<name>A0A5J4YR02_PORPP</name>
<gene>
    <name evidence="2" type="ORF">FVE85_8658</name>
</gene>
<accession>A0A5J4YR02</accession>
<dbReference type="Proteomes" id="UP000324585">
    <property type="component" value="Unassembled WGS sequence"/>
</dbReference>
<evidence type="ECO:0000313" key="2">
    <source>
        <dbReference type="EMBL" id="KAA8493213.1"/>
    </source>
</evidence>
<dbReference type="AlphaFoldDB" id="A0A5J4YR02"/>
<feature type="compositionally biased region" description="Basic and acidic residues" evidence="1">
    <location>
        <begin position="11"/>
        <end position="29"/>
    </location>
</feature>
<feature type="region of interest" description="Disordered" evidence="1">
    <location>
        <begin position="1"/>
        <end position="134"/>
    </location>
</feature>
<proteinExistence type="predicted"/>
<keyword evidence="3" id="KW-1185">Reference proteome</keyword>
<reference evidence="3" key="1">
    <citation type="journal article" date="2019" name="Nat. Commun.">
        <title>Expansion of phycobilisome linker gene families in mesophilic red algae.</title>
        <authorList>
            <person name="Lee J."/>
            <person name="Kim D."/>
            <person name="Bhattacharya D."/>
            <person name="Yoon H.S."/>
        </authorList>
    </citation>
    <scope>NUCLEOTIDE SEQUENCE [LARGE SCALE GENOMIC DNA]</scope>
    <source>
        <strain evidence="3">CCMP 1328</strain>
    </source>
</reference>
<feature type="compositionally biased region" description="Pro residues" evidence="1">
    <location>
        <begin position="121"/>
        <end position="134"/>
    </location>
</feature>